<dbReference type="RefSeq" id="WP_100368405.1">
    <property type="nucleotide sequence ID" value="NZ_PGTY01000002.1"/>
</dbReference>
<gene>
    <name evidence="2" type="ORF">BC777_2438</name>
</gene>
<dbReference type="EMBL" id="PGTY01000002">
    <property type="protein sequence ID" value="PJI86081.1"/>
    <property type="molecule type" value="Genomic_DNA"/>
</dbReference>
<dbReference type="Proteomes" id="UP000228531">
    <property type="component" value="Unassembled WGS sequence"/>
</dbReference>
<reference evidence="2 3" key="1">
    <citation type="submission" date="2017-11" db="EMBL/GenBank/DDBJ databases">
        <title>Genomic Encyclopedia of Archaeal and Bacterial Type Strains, Phase II (KMG-II): From Individual Species to Whole Genera.</title>
        <authorList>
            <person name="Goeker M."/>
        </authorList>
    </citation>
    <scope>NUCLEOTIDE SEQUENCE [LARGE SCALE GENOMIC DNA]</scope>
    <source>
        <strain evidence="2 3">DSM 29128</strain>
    </source>
</reference>
<evidence type="ECO:0000313" key="2">
    <source>
        <dbReference type="EMBL" id="PJI86081.1"/>
    </source>
</evidence>
<protein>
    <submittedName>
        <fullName evidence="2">Uncharacterized protein</fullName>
    </submittedName>
</protein>
<keyword evidence="3" id="KW-1185">Reference proteome</keyword>
<evidence type="ECO:0000256" key="1">
    <source>
        <dbReference type="SAM" id="SignalP"/>
    </source>
</evidence>
<dbReference type="OrthoDB" id="7842027at2"/>
<sequence length="175" mass="18972">MKNLFIRAATARQIAPLIATLALNPFVAHAHEVNVDIPFTPQEEVAGVNARPFPLEMFYTGEAGELFGRSSCYVPQDKLRDYAIGQWLEEPIEQRIRLVCAIVMLSRGPQNLVASGGREPNAEFLESTVISVSILADTFLAPDNLSAVQAISASLVVLGGLTPGDQRALVRSILE</sequence>
<dbReference type="AlphaFoldDB" id="A0A2M8W581"/>
<keyword evidence="1" id="KW-0732">Signal</keyword>
<feature type="chain" id="PRO_5014740902" evidence="1">
    <location>
        <begin position="31"/>
        <end position="175"/>
    </location>
</feature>
<name>A0A2M8W581_9RHOB</name>
<evidence type="ECO:0000313" key="3">
    <source>
        <dbReference type="Proteomes" id="UP000228531"/>
    </source>
</evidence>
<comment type="caution">
    <text evidence="2">The sequence shown here is derived from an EMBL/GenBank/DDBJ whole genome shotgun (WGS) entry which is preliminary data.</text>
</comment>
<feature type="signal peptide" evidence="1">
    <location>
        <begin position="1"/>
        <end position="30"/>
    </location>
</feature>
<proteinExistence type="predicted"/>
<organism evidence="2 3">
    <name type="scientific">Yoonia maricola</name>
    <dbReference type="NCBI Taxonomy" id="420999"/>
    <lineage>
        <taxon>Bacteria</taxon>
        <taxon>Pseudomonadati</taxon>
        <taxon>Pseudomonadota</taxon>
        <taxon>Alphaproteobacteria</taxon>
        <taxon>Rhodobacterales</taxon>
        <taxon>Paracoccaceae</taxon>
        <taxon>Yoonia</taxon>
    </lineage>
</organism>
<accession>A0A2M8W581</accession>